<feature type="domain" description="DUF218" evidence="2">
    <location>
        <begin position="57"/>
        <end position="173"/>
    </location>
</feature>
<organism evidence="3 4">
    <name type="scientific">Catenuloplanes indicus</name>
    <dbReference type="NCBI Taxonomy" id="137267"/>
    <lineage>
        <taxon>Bacteria</taxon>
        <taxon>Bacillati</taxon>
        <taxon>Actinomycetota</taxon>
        <taxon>Actinomycetes</taxon>
        <taxon>Micromonosporales</taxon>
        <taxon>Micromonosporaceae</taxon>
        <taxon>Catenuloplanes</taxon>
    </lineage>
</organism>
<name>A0AAE3W5T1_9ACTN</name>
<keyword evidence="4" id="KW-1185">Reference proteome</keyword>
<dbReference type="RefSeq" id="WP_307245279.1">
    <property type="nucleotide sequence ID" value="NZ_JAUSUZ010000001.1"/>
</dbReference>
<dbReference type="PANTHER" id="PTHR30336:SF6">
    <property type="entry name" value="INTEGRAL MEMBRANE PROTEIN"/>
    <property type="match status" value="1"/>
</dbReference>
<comment type="caution">
    <text evidence="3">The sequence shown here is derived from an EMBL/GenBank/DDBJ whole genome shotgun (WGS) entry which is preliminary data.</text>
</comment>
<dbReference type="Pfam" id="PF02698">
    <property type="entry name" value="DUF218"/>
    <property type="match status" value="1"/>
</dbReference>
<evidence type="ECO:0000259" key="2">
    <source>
        <dbReference type="Pfam" id="PF02698"/>
    </source>
</evidence>
<evidence type="ECO:0000256" key="1">
    <source>
        <dbReference type="SAM" id="Phobius"/>
    </source>
</evidence>
<evidence type="ECO:0000313" key="3">
    <source>
        <dbReference type="EMBL" id="MDQ0369792.1"/>
    </source>
</evidence>
<dbReference type="PANTHER" id="PTHR30336">
    <property type="entry name" value="INNER MEMBRANE PROTEIN, PROBABLE PERMEASE"/>
    <property type="match status" value="1"/>
</dbReference>
<gene>
    <name evidence="3" type="ORF">J2S42_006461</name>
</gene>
<proteinExistence type="predicted"/>
<reference evidence="3 4" key="1">
    <citation type="submission" date="2023-07" db="EMBL/GenBank/DDBJ databases">
        <title>Sequencing the genomes of 1000 actinobacteria strains.</title>
        <authorList>
            <person name="Klenk H.-P."/>
        </authorList>
    </citation>
    <scope>NUCLEOTIDE SEQUENCE [LARGE SCALE GENOMIC DNA]</scope>
    <source>
        <strain evidence="3 4">DSM 44709</strain>
    </source>
</reference>
<sequence length="228" mass="24829">MKRLLSRLSWFTWWRVALIAAVGGIAATVTVIASESWIRGRAEGHVHTIASVPAAPVALVLGTQVLRTGEPGDFLAARLETARQLYLTGKVQAILVSGDNGRHEYDEPTAMYAWLVRNGVPPEHVVRDYAGFDTYDSCFRAKEIFGVDRAIVVTQSFHIARSVALCRELGIDTSGVGDDSVRDAYPANWRQASTREHLAHVKAVFDVVTGREPVHLGPAEPGVTDAIS</sequence>
<protein>
    <submittedName>
        <fullName evidence="3">Vancomycin permeability regulator SanA</fullName>
    </submittedName>
</protein>
<keyword evidence="1" id="KW-0812">Transmembrane</keyword>
<dbReference type="CDD" id="cd06259">
    <property type="entry name" value="YdcF-like"/>
    <property type="match status" value="1"/>
</dbReference>
<keyword evidence="1" id="KW-0472">Membrane</keyword>
<feature type="transmembrane region" description="Helical" evidence="1">
    <location>
        <begin position="12"/>
        <end position="33"/>
    </location>
</feature>
<dbReference type="Proteomes" id="UP001240236">
    <property type="component" value="Unassembled WGS sequence"/>
</dbReference>
<keyword evidence="1" id="KW-1133">Transmembrane helix</keyword>
<dbReference type="EMBL" id="JAUSUZ010000001">
    <property type="protein sequence ID" value="MDQ0369792.1"/>
    <property type="molecule type" value="Genomic_DNA"/>
</dbReference>
<evidence type="ECO:0000313" key="4">
    <source>
        <dbReference type="Proteomes" id="UP001240236"/>
    </source>
</evidence>
<dbReference type="InterPro" id="IPR051599">
    <property type="entry name" value="Cell_Envelope_Assoc"/>
</dbReference>
<dbReference type="AlphaFoldDB" id="A0AAE3W5T1"/>
<dbReference type="GO" id="GO:0005886">
    <property type="term" value="C:plasma membrane"/>
    <property type="evidence" value="ECO:0007669"/>
    <property type="project" value="TreeGrafter"/>
</dbReference>
<accession>A0AAE3W5T1</accession>
<dbReference type="InterPro" id="IPR003848">
    <property type="entry name" value="DUF218"/>
</dbReference>